<evidence type="ECO:0000313" key="4">
    <source>
        <dbReference type="Proteomes" id="UP000003136"/>
    </source>
</evidence>
<feature type="active site" description="Proton donor" evidence="2">
    <location>
        <position position="8"/>
    </location>
</feature>
<feature type="active site" description="Nucleophile" evidence="2">
    <location>
        <position position="6"/>
    </location>
</feature>
<sequence>MKIYIDFDDVICETALYFTKIAGEMFGIDVPYRQVQFFNLQKSFNLSDGQYDELMKAGHIPDNLLSYEETTGASETINKWVDEGHEVFVITGRPFDAYKPSRQWLDEHNLERIPLYCVDKYGREMFKQDYTYNMTLEQLYSMTFDFAVEDSPAAFEHVMHFDKCKVAVFDRPWNRQAELPDDRFVRCSGWQEIDRLLEEVQS</sequence>
<proteinExistence type="inferred from homology"/>
<reference evidence="3 4" key="2">
    <citation type="submission" date="2008-11" db="EMBL/GenBank/DDBJ databases">
        <authorList>
            <person name="Fulton L."/>
            <person name="Clifton S."/>
            <person name="Fulton B."/>
            <person name="Xu J."/>
            <person name="Minx P."/>
            <person name="Pepin K.H."/>
            <person name="Johnson M."/>
            <person name="Bhonagiri V."/>
            <person name="Nash W.E."/>
            <person name="Mardis E.R."/>
            <person name="Wilson R.K."/>
        </authorList>
    </citation>
    <scope>NUCLEOTIDE SEQUENCE [LARGE SCALE GENOMIC DNA]</scope>
    <source>
        <strain evidence="3 4">ATCC 43243</strain>
    </source>
</reference>
<evidence type="ECO:0000256" key="2">
    <source>
        <dbReference type="PIRSR" id="PIRSR610708-1"/>
    </source>
</evidence>
<dbReference type="AlphaFoldDB" id="B7AVX8"/>
<dbReference type="HOGENOM" id="CLU_1364061_0_0_9"/>
<keyword evidence="4" id="KW-1185">Reference proteome</keyword>
<comment type="similarity">
    <text evidence="1">Belongs to the 5'(3')-deoxyribonucleotidase family.</text>
</comment>
<protein>
    <submittedName>
        <fullName evidence="3">Uncharacterized protein</fullName>
    </submittedName>
</protein>
<dbReference type="STRING" id="483218.BACPEC_02878"/>
<name>B7AVX8_9FIRM</name>
<organism evidence="3 4">
    <name type="scientific">[Bacteroides] pectinophilus ATCC 43243</name>
    <dbReference type="NCBI Taxonomy" id="483218"/>
    <lineage>
        <taxon>Bacteria</taxon>
        <taxon>Bacillati</taxon>
        <taxon>Bacillota</taxon>
        <taxon>Clostridia</taxon>
        <taxon>Eubacteriales</taxon>
    </lineage>
</organism>
<dbReference type="InterPro" id="IPR036412">
    <property type="entry name" value="HAD-like_sf"/>
</dbReference>
<dbReference type="SUPFAM" id="SSF56784">
    <property type="entry name" value="HAD-like"/>
    <property type="match status" value="1"/>
</dbReference>
<evidence type="ECO:0000313" key="3">
    <source>
        <dbReference type="EMBL" id="EEC56369.1"/>
    </source>
</evidence>
<accession>B7AVX8</accession>
<dbReference type="InterPro" id="IPR023214">
    <property type="entry name" value="HAD_sf"/>
</dbReference>
<dbReference type="Proteomes" id="UP000003136">
    <property type="component" value="Unassembled WGS sequence"/>
</dbReference>
<gene>
    <name evidence="3" type="ORF">BACPEC_02878</name>
</gene>
<dbReference type="eggNOG" id="COG5663">
    <property type="taxonomic scope" value="Bacteria"/>
</dbReference>
<evidence type="ECO:0000256" key="1">
    <source>
        <dbReference type="ARBA" id="ARBA00009589"/>
    </source>
</evidence>
<dbReference type="Gene3D" id="3.40.50.1000">
    <property type="entry name" value="HAD superfamily/HAD-like"/>
    <property type="match status" value="1"/>
</dbReference>
<dbReference type="InterPro" id="IPR010708">
    <property type="entry name" value="5'(3')-deoxyribonucleotidase"/>
</dbReference>
<reference evidence="3 4" key="1">
    <citation type="submission" date="2008-11" db="EMBL/GenBank/DDBJ databases">
        <title>Draft genome sequence of Bacteroides pectinophilus (ATCC 43243).</title>
        <authorList>
            <person name="Sudarsanam P."/>
            <person name="Ley R."/>
            <person name="Guruge J."/>
            <person name="Turnbaugh P.J."/>
            <person name="Mahowald M."/>
            <person name="Liep D."/>
            <person name="Gordon J."/>
        </authorList>
    </citation>
    <scope>NUCLEOTIDE SEQUENCE [LARGE SCALE GENOMIC DNA]</scope>
    <source>
        <strain evidence="3 4">ATCC 43243</strain>
    </source>
</reference>
<dbReference type="GO" id="GO:0009264">
    <property type="term" value="P:deoxyribonucleotide catabolic process"/>
    <property type="evidence" value="ECO:0007669"/>
    <property type="project" value="InterPro"/>
</dbReference>
<dbReference type="EMBL" id="ABVQ01000037">
    <property type="protein sequence ID" value="EEC56369.1"/>
    <property type="molecule type" value="Genomic_DNA"/>
</dbReference>
<comment type="caution">
    <text evidence="3">The sequence shown here is derived from an EMBL/GenBank/DDBJ whole genome shotgun (WGS) entry which is preliminary data.</text>
</comment>
<dbReference type="Pfam" id="PF06941">
    <property type="entry name" value="NT5C"/>
    <property type="match status" value="1"/>
</dbReference>
<dbReference type="GO" id="GO:0008253">
    <property type="term" value="F:5'-nucleotidase activity"/>
    <property type="evidence" value="ECO:0007669"/>
    <property type="project" value="InterPro"/>
</dbReference>